<dbReference type="AlphaFoldDB" id="A0A919VCA2"/>
<feature type="compositionally biased region" description="Low complexity" evidence="1">
    <location>
        <begin position="271"/>
        <end position="280"/>
    </location>
</feature>
<evidence type="ECO:0000259" key="2">
    <source>
        <dbReference type="Pfam" id="PF04909"/>
    </source>
</evidence>
<dbReference type="PANTHER" id="PTHR43383:SF2">
    <property type="entry name" value="AMIDOHYDROLASE 2 FAMILY PROTEIN"/>
    <property type="match status" value="1"/>
</dbReference>
<protein>
    <recommendedName>
        <fullName evidence="2">Amidohydrolase-related domain-containing protein</fullName>
    </recommendedName>
</protein>
<feature type="compositionally biased region" description="Low complexity" evidence="1">
    <location>
        <begin position="290"/>
        <end position="302"/>
    </location>
</feature>
<feature type="compositionally biased region" description="Basic and acidic residues" evidence="1">
    <location>
        <begin position="127"/>
        <end position="142"/>
    </location>
</feature>
<keyword evidence="4" id="KW-1185">Reference proteome</keyword>
<feature type="domain" description="Amidohydrolase-related" evidence="2">
    <location>
        <begin position="648"/>
        <end position="817"/>
    </location>
</feature>
<organism evidence="3 4">
    <name type="scientific">Sinosporangium siamense</name>
    <dbReference type="NCBI Taxonomy" id="1367973"/>
    <lineage>
        <taxon>Bacteria</taxon>
        <taxon>Bacillati</taxon>
        <taxon>Actinomycetota</taxon>
        <taxon>Actinomycetes</taxon>
        <taxon>Streptosporangiales</taxon>
        <taxon>Streptosporangiaceae</taxon>
        <taxon>Sinosporangium</taxon>
    </lineage>
</organism>
<sequence length="817" mass="83338">MRPHDAGRFDAASASGLVDGLITGTRRPSRARRAVPPMEPPGEGRLAGGDGGPPRRVGRGKADDVQVPEGAGGGPEPEGGPPRRAGKAKSGEVPEQAGPLARRPGRAKAGEVPVQGTGGGSFEEEDASPRQEARAKSGDEPARGSGEWSGEDDASPRRAAGGKAGGPRRGSGRTVDDDSVSDGGVTSDKAVQGKRGGVRGSGGDRTGEAGPGLLPGARQDPAGVAHGGGSETGQGAEHGPAFDELRGESRRGSDAGWVRRGRAGAVGSGGAQAADSGSPALVQPDLGLETGHTVTGHTATGHTAKRPSRGGVGRAEGGLAGGSGVGAHAADSDDPGEPSRADGRALSGPAARGTAAGGMGTANRESGGGRRGSDAGRTGWSRVDTGGLTGAVSDLGGDTESGGEEGGAGLRAREGRSETGPGRRSRQARGGWDEEDGAGWPDGLPDQVREALLAPMIDQHCRGVERDDLSRARFEILIAESGAPAPPGTTHFDSSAGVAVRRWCAPLLDLPVHAAPAVYLSRRAELGADEVNWRLLRAAGVAAFLVDTADAGPEVLSTAEMGRLGGAAADEVVGLEGIEQRVAERARTAVDYMESLAVALHERAARAVGLTSAIAHRHGLHFDPARPSRGSVIAAANRRLADPKEILGDPVLLRHLLWAAVDVARERGLPLQLPTGHGRAGIDPYRADPTLMAGFVRVVQHLGVPVILLHCHPFHRQAAHLAAVFPHVYLDLGMGLASSASATAIGEVLDLVPFHKLMFGSGGSALAETLLLGALHHRRGLAHAFAARIGRGDWSPADAARFAHMIGSGNARRVYRL</sequence>
<proteinExistence type="predicted"/>
<dbReference type="PANTHER" id="PTHR43383">
    <property type="entry name" value="NODULIN 6"/>
    <property type="match status" value="1"/>
</dbReference>
<dbReference type="SUPFAM" id="SSF51556">
    <property type="entry name" value="Metallo-dependent hydrolases"/>
    <property type="match status" value="1"/>
</dbReference>
<name>A0A919VCA2_9ACTN</name>
<dbReference type="InterPro" id="IPR006680">
    <property type="entry name" value="Amidohydro-rel"/>
</dbReference>
<feature type="compositionally biased region" description="Gly residues" evidence="1">
    <location>
        <begin position="194"/>
        <end position="204"/>
    </location>
</feature>
<feature type="region of interest" description="Disordered" evidence="1">
    <location>
        <begin position="1"/>
        <end position="444"/>
    </location>
</feature>
<feature type="compositionally biased region" description="Gly residues" evidence="1">
    <location>
        <begin position="310"/>
        <end position="325"/>
    </location>
</feature>
<dbReference type="Gene3D" id="3.20.20.140">
    <property type="entry name" value="Metal-dependent hydrolases"/>
    <property type="match status" value="1"/>
</dbReference>
<evidence type="ECO:0000313" key="4">
    <source>
        <dbReference type="Proteomes" id="UP000606172"/>
    </source>
</evidence>
<comment type="caution">
    <text evidence="3">The sequence shown here is derived from an EMBL/GenBank/DDBJ whole genome shotgun (WGS) entry which is preliminary data.</text>
</comment>
<reference evidence="3" key="1">
    <citation type="submission" date="2021-01" db="EMBL/GenBank/DDBJ databases">
        <title>Whole genome shotgun sequence of Sinosporangium siamense NBRC 109515.</title>
        <authorList>
            <person name="Komaki H."/>
            <person name="Tamura T."/>
        </authorList>
    </citation>
    <scope>NUCLEOTIDE SEQUENCE</scope>
    <source>
        <strain evidence="3">NBRC 109515</strain>
    </source>
</reference>
<evidence type="ECO:0000256" key="1">
    <source>
        <dbReference type="SAM" id="MobiDB-lite"/>
    </source>
</evidence>
<gene>
    <name evidence="3" type="ORF">Ssi02_76280</name>
</gene>
<dbReference type="Pfam" id="PF04909">
    <property type="entry name" value="Amidohydro_2"/>
    <property type="match status" value="1"/>
</dbReference>
<dbReference type="GO" id="GO:0016787">
    <property type="term" value="F:hydrolase activity"/>
    <property type="evidence" value="ECO:0007669"/>
    <property type="project" value="InterPro"/>
</dbReference>
<evidence type="ECO:0000313" key="3">
    <source>
        <dbReference type="EMBL" id="GII97397.1"/>
    </source>
</evidence>
<dbReference type="EMBL" id="BOOW01000059">
    <property type="protein sequence ID" value="GII97397.1"/>
    <property type="molecule type" value="Genomic_DNA"/>
</dbReference>
<feature type="compositionally biased region" description="Basic and acidic residues" evidence="1">
    <location>
        <begin position="240"/>
        <end position="253"/>
    </location>
</feature>
<dbReference type="Proteomes" id="UP000606172">
    <property type="component" value="Unassembled WGS sequence"/>
</dbReference>
<dbReference type="InterPro" id="IPR032466">
    <property type="entry name" value="Metal_Hydrolase"/>
</dbReference>
<accession>A0A919VCA2</accession>